<comment type="caution">
    <text evidence="1">The sequence shown here is derived from an EMBL/GenBank/DDBJ whole genome shotgun (WGS) entry which is preliminary data.</text>
</comment>
<reference evidence="1 2" key="1">
    <citation type="journal article" date="2014" name="Agronomy (Basel)">
        <title>A Draft Genome Sequence for Ensete ventricosum, the Drought-Tolerant Tree Against Hunger.</title>
        <authorList>
            <person name="Harrison J."/>
            <person name="Moore K.A."/>
            <person name="Paszkiewicz K."/>
            <person name="Jones T."/>
            <person name="Grant M."/>
            <person name="Ambacheew D."/>
            <person name="Muzemil S."/>
            <person name="Studholme D.J."/>
        </authorList>
    </citation>
    <scope>NUCLEOTIDE SEQUENCE [LARGE SCALE GENOMIC DNA]</scope>
</reference>
<evidence type="ECO:0000313" key="2">
    <source>
        <dbReference type="Proteomes" id="UP000287651"/>
    </source>
</evidence>
<organism evidence="1 2">
    <name type="scientific">Ensete ventricosum</name>
    <name type="common">Abyssinian banana</name>
    <name type="synonym">Musa ensete</name>
    <dbReference type="NCBI Taxonomy" id="4639"/>
    <lineage>
        <taxon>Eukaryota</taxon>
        <taxon>Viridiplantae</taxon>
        <taxon>Streptophyta</taxon>
        <taxon>Embryophyta</taxon>
        <taxon>Tracheophyta</taxon>
        <taxon>Spermatophyta</taxon>
        <taxon>Magnoliopsida</taxon>
        <taxon>Liliopsida</taxon>
        <taxon>Zingiberales</taxon>
        <taxon>Musaceae</taxon>
        <taxon>Ensete</taxon>
    </lineage>
</organism>
<protein>
    <submittedName>
        <fullName evidence="1">Uncharacterized protein</fullName>
    </submittedName>
</protein>
<dbReference type="EMBL" id="AMZH03000751">
    <property type="protein sequence ID" value="RRT82161.1"/>
    <property type="molecule type" value="Genomic_DNA"/>
</dbReference>
<evidence type="ECO:0000313" key="1">
    <source>
        <dbReference type="EMBL" id="RRT82161.1"/>
    </source>
</evidence>
<proteinExistence type="predicted"/>
<dbReference type="Proteomes" id="UP000287651">
    <property type="component" value="Unassembled WGS sequence"/>
</dbReference>
<sequence length="96" mass="10943">MPHNLFLGGRKTRRGCICLLRFVLHCASATFIFRQRWLRSLLVLLGQPMNSRGFSGPLEFVPRRAPRKTWRNSRRSAPAVSVQGAGSFPLRPVLLR</sequence>
<dbReference type="AlphaFoldDB" id="A0A427B0X6"/>
<name>A0A427B0X6_ENSVE</name>
<accession>A0A427B0X6</accession>
<gene>
    <name evidence="1" type="ORF">B296_00000976</name>
</gene>